<accession>W6QKU5</accession>
<dbReference type="EMBL" id="HG792017">
    <property type="protein sequence ID" value="CDM34784.1"/>
    <property type="molecule type" value="Genomic_DNA"/>
</dbReference>
<reference evidence="1" key="1">
    <citation type="journal article" date="2014" name="Nat. Commun.">
        <title>Multiple recent horizontal transfers of a large genomic region in cheese making fungi.</title>
        <authorList>
            <person name="Cheeseman K."/>
            <person name="Ropars J."/>
            <person name="Renault P."/>
            <person name="Dupont J."/>
            <person name="Gouzy J."/>
            <person name="Branca A."/>
            <person name="Abraham A.L."/>
            <person name="Ceppi M."/>
            <person name="Conseiller E."/>
            <person name="Debuchy R."/>
            <person name="Malagnac F."/>
            <person name="Goarin A."/>
            <person name="Silar P."/>
            <person name="Lacoste S."/>
            <person name="Sallet E."/>
            <person name="Bensimon A."/>
            <person name="Giraud T."/>
            <person name="Brygoo Y."/>
        </authorList>
    </citation>
    <scope>NUCLEOTIDE SEQUENCE [LARGE SCALE GENOMIC DNA]</scope>
    <source>
        <strain evidence="1">FM164</strain>
    </source>
</reference>
<protein>
    <submittedName>
        <fullName evidence="1">Genomic scaffold, ProqFM164S03</fullName>
    </submittedName>
</protein>
<gene>
    <name evidence="1" type="ORF">PROQFM164_S03g001511</name>
</gene>
<name>W6QKU5_PENRF</name>
<organism evidence="1 2">
    <name type="scientific">Penicillium roqueforti (strain FM164)</name>
    <dbReference type="NCBI Taxonomy" id="1365484"/>
    <lineage>
        <taxon>Eukaryota</taxon>
        <taxon>Fungi</taxon>
        <taxon>Dikarya</taxon>
        <taxon>Ascomycota</taxon>
        <taxon>Pezizomycotina</taxon>
        <taxon>Eurotiomycetes</taxon>
        <taxon>Eurotiomycetidae</taxon>
        <taxon>Eurotiales</taxon>
        <taxon>Aspergillaceae</taxon>
        <taxon>Penicillium</taxon>
    </lineage>
</organism>
<keyword evidence="2" id="KW-1185">Reference proteome</keyword>
<evidence type="ECO:0000313" key="1">
    <source>
        <dbReference type="EMBL" id="CDM34784.1"/>
    </source>
</evidence>
<dbReference type="AlphaFoldDB" id="W6QKU5"/>
<proteinExistence type="predicted"/>
<sequence>MAQSSSLGLFHRLDAFLTRLIVPLSINDLRILSGSNVLKAISDTKFRAISSYIVSKSSYLKAQES</sequence>
<evidence type="ECO:0000313" key="2">
    <source>
        <dbReference type="Proteomes" id="UP000030686"/>
    </source>
</evidence>
<dbReference type="Proteomes" id="UP000030686">
    <property type="component" value="Unassembled WGS sequence"/>
</dbReference>